<evidence type="ECO:0000313" key="2">
    <source>
        <dbReference type="Proteomes" id="UP000291142"/>
    </source>
</evidence>
<dbReference type="Pfam" id="PF13578">
    <property type="entry name" value="Methyltransf_24"/>
    <property type="match status" value="1"/>
</dbReference>
<dbReference type="Proteomes" id="UP000291142">
    <property type="component" value="Unassembled WGS sequence"/>
</dbReference>
<organism evidence="1 2">
    <name type="scientific">Hyunsoonleella flava</name>
    <dbReference type="NCBI Taxonomy" id="2527939"/>
    <lineage>
        <taxon>Bacteria</taxon>
        <taxon>Pseudomonadati</taxon>
        <taxon>Bacteroidota</taxon>
        <taxon>Flavobacteriia</taxon>
        <taxon>Flavobacteriales</taxon>
        <taxon>Flavobacteriaceae</taxon>
    </lineage>
</organism>
<reference evidence="1 2" key="1">
    <citation type="submission" date="2019-02" db="EMBL/GenBank/DDBJ databases">
        <title>Hyunsoonleella sp., isolated from marine sediment.</title>
        <authorList>
            <person name="Liu B.-T."/>
        </authorList>
    </citation>
    <scope>NUCLEOTIDE SEQUENCE [LARGE SCALE GENOMIC DNA]</scope>
    <source>
        <strain evidence="1 2">T58</strain>
    </source>
</reference>
<gene>
    <name evidence="1" type="ORF">EYD45_08675</name>
</gene>
<sequence length="257" mass="30236">MLYQIKQYIIFLFKSTNQHGVHSPFVYNLVTKCFYDKTKYREYRNIKDFIKRIRNVKLKINVTDFGAGSKKVTSSERKISEIAKNAGTTIHRAKLLFRMVNYFKPKYILELGTSLGFATQAMSHGNPKAKIDTIEGCPKLSDYTKKHFRVLRLDNINIITGNIGDTIKQLESKQYDLIFFDGNHTKQATLEYFESLLPKAHNNSVFIFDDIYWTNDMTEAWKTIKQHQKVTVTVDTFYWGIVFFRREQAKEHFKIRV</sequence>
<dbReference type="SUPFAM" id="SSF53335">
    <property type="entry name" value="S-adenosyl-L-methionine-dependent methyltransferases"/>
    <property type="match status" value="1"/>
</dbReference>
<proteinExistence type="predicted"/>
<dbReference type="OrthoDB" id="5464618at2"/>
<dbReference type="InterPro" id="IPR029063">
    <property type="entry name" value="SAM-dependent_MTases_sf"/>
</dbReference>
<dbReference type="Gene3D" id="3.40.50.150">
    <property type="entry name" value="Vaccinia Virus protein VP39"/>
    <property type="match status" value="1"/>
</dbReference>
<dbReference type="GO" id="GO:0008168">
    <property type="term" value="F:methyltransferase activity"/>
    <property type="evidence" value="ECO:0007669"/>
    <property type="project" value="UniProtKB-KW"/>
</dbReference>
<dbReference type="AlphaFoldDB" id="A0A4Q9FEG0"/>
<evidence type="ECO:0000313" key="1">
    <source>
        <dbReference type="EMBL" id="TBN03582.1"/>
    </source>
</evidence>
<name>A0A4Q9FEG0_9FLAO</name>
<protein>
    <submittedName>
        <fullName evidence="1">Class I SAM-dependent methyltransferase</fullName>
    </submittedName>
</protein>
<dbReference type="GO" id="GO:0032259">
    <property type="term" value="P:methylation"/>
    <property type="evidence" value="ECO:0007669"/>
    <property type="project" value="UniProtKB-KW"/>
</dbReference>
<dbReference type="EMBL" id="SIRT01000006">
    <property type="protein sequence ID" value="TBN03582.1"/>
    <property type="molecule type" value="Genomic_DNA"/>
</dbReference>
<accession>A0A4Q9FEG0</accession>
<dbReference type="CDD" id="cd02440">
    <property type="entry name" value="AdoMet_MTases"/>
    <property type="match status" value="1"/>
</dbReference>
<comment type="caution">
    <text evidence="1">The sequence shown here is derived from an EMBL/GenBank/DDBJ whole genome shotgun (WGS) entry which is preliminary data.</text>
</comment>
<keyword evidence="1" id="KW-0489">Methyltransferase</keyword>
<keyword evidence="1" id="KW-0808">Transferase</keyword>
<keyword evidence="2" id="KW-1185">Reference proteome</keyword>